<dbReference type="InterPro" id="IPR037464">
    <property type="entry name" value="Taspase1"/>
</dbReference>
<dbReference type="EMBL" id="LNIX01000009">
    <property type="protein sequence ID" value="OXA50187.1"/>
    <property type="molecule type" value="Genomic_DNA"/>
</dbReference>
<feature type="compositionally biased region" description="Polar residues" evidence="4">
    <location>
        <begin position="14"/>
        <end position="24"/>
    </location>
</feature>
<dbReference type="GO" id="GO:0051604">
    <property type="term" value="P:protein maturation"/>
    <property type="evidence" value="ECO:0007669"/>
    <property type="project" value="TreeGrafter"/>
</dbReference>
<dbReference type="AlphaFoldDB" id="A0A226DZN8"/>
<comment type="caution">
    <text evidence="5">The sequence shown here is derived from an EMBL/GenBank/DDBJ whole genome shotgun (WGS) entry which is preliminary data.</text>
</comment>
<evidence type="ECO:0000256" key="2">
    <source>
        <dbReference type="PIRSR" id="PIRSR600246-1"/>
    </source>
</evidence>
<dbReference type="PANTHER" id="PTHR10188">
    <property type="entry name" value="L-ASPARAGINASE"/>
    <property type="match status" value="1"/>
</dbReference>
<evidence type="ECO:0000313" key="6">
    <source>
        <dbReference type="Proteomes" id="UP000198287"/>
    </source>
</evidence>
<reference evidence="5 6" key="1">
    <citation type="submission" date="2015-12" db="EMBL/GenBank/DDBJ databases">
        <title>The genome of Folsomia candida.</title>
        <authorList>
            <person name="Faddeeva A."/>
            <person name="Derks M.F."/>
            <person name="Anvar Y."/>
            <person name="Smit S."/>
            <person name="Van Straalen N."/>
            <person name="Roelofs D."/>
        </authorList>
    </citation>
    <scope>NUCLEOTIDE SEQUENCE [LARGE SCALE GENOMIC DNA]</scope>
    <source>
        <strain evidence="5 6">VU population</strain>
        <tissue evidence="5">Whole body</tissue>
    </source>
</reference>
<dbReference type="InterPro" id="IPR000246">
    <property type="entry name" value="Peptidase_T2"/>
</dbReference>
<dbReference type="CDD" id="cd04514">
    <property type="entry name" value="Taspase1_like"/>
    <property type="match status" value="1"/>
</dbReference>
<evidence type="ECO:0000256" key="4">
    <source>
        <dbReference type="SAM" id="MobiDB-lite"/>
    </source>
</evidence>
<accession>A0A226DZN8</accession>
<sequence length="401" mass="42921">MNKPEGNPKVNGAVSDNGQETYTRSGILRKPRTQSVTALRKNEPRPKKTKRSSEAFIAIHLGAGDHNLTVNKRDLYKSLCKTSCQEGMKVLLSGGSADEAVAVATIFLENSKLVNAGQGSSLTIDQTVECDAGFMNGSGYFGGVAAVPGVPNPILIAKKIADLHREEPLLSCGRIPPTCLSGLGAKSWAESNGIPTCDENLMVSDRNRKVYKKYIEKMQKAEESMSSEVSDTVGAIALDKFGNVASTVSSGGNWLKHSGRVGHAPVFGCGCFSHNNTKDKNAIAVSCSGSGEMLAKSHLPQCISKCVESKACLGLVDAVSTVIQKEFISNELLKCHKETKNVGMIGIRWDGRRGEYVWGHTSKSFIVAHLASSNEVVKVEFSELQENAIPGKSMKVNGVAF</sequence>
<feature type="region of interest" description="Disordered" evidence="4">
    <location>
        <begin position="1"/>
        <end position="53"/>
    </location>
</feature>
<evidence type="ECO:0000313" key="5">
    <source>
        <dbReference type="EMBL" id="OXA50187.1"/>
    </source>
</evidence>
<evidence type="ECO:0000256" key="3">
    <source>
        <dbReference type="PIRSR" id="PIRSR600246-3"/>
    </source>
</evidence>
<dbReference type="OrthoDB" id="77601at2759"/>
<feature type="site" description="Cleavage; by autolysis" evidence="3">
    <location>
        <begin position="231"/>
        <end position="232"/>
    </location>
</feature>
<protein>
    <submittedName>
        <fullName evidence="5">Threonine aspartase 1</fullName>
    </submittedName>
</protein>
<dbReference type="InterPro" id="IPR029055">
    <property type="entry name" value="Ntn_hydrolases_N"/>
</dbReference>
<dbReference type="Pfam" id="PF01112">
    <property type="entry name" value="Asparaginase_2"/>
    <property type="match status" value="1"/>
</dbReference>
<dbReference type="PANTHER" id="PTHR10188:SF8">
    <property type="entry name" value="THREONINE ASPARTASE 1"/>
    <property type="match status" value="1"/>
</dbReference>
<gene>
    <name evidence="5" type="ORF">Fcan01_14848</name>
</gene>
<dbReference type="STRING" id="158441.A0A226DZN8"/>
<feature type="active site" description="Nucleophile" evidence="2">
    <location>
        <position position="232"/>
    </location>
</feature>
<dbReference type="Gene3D" id="3.60.20.30">
    <property type="entry name" value="(Glycosyl)asparaginase"/>
    <property type="match status" value="1"/>
</dbReference>
<keyword evidence="6" id="KW-1185">Reference proteome</keyword>
<dbReference type="GO" id="GO:0004298">
    <property type="term" value="F:threonine-type endopeptidase activity"/>
    <property type="evidence" value="ECO:0007669"/>
    <property type="project" value="InterPro"/>
</dbReference>
<dbReference type="SUPFAM" id="SSF56235">
    <property type="entry name" value="N-terminal nucleophile aminohydrolases (Ntn hydrolases)"/>
    <property type="match status" value="1"/>
</dbReference>
<dbReference type="GO" id="GO:0005737">
    <property type="term" value="C:cytoplasm"/>
    <property type="evidence" value="ECO:0007669"/>
    <property type="project" value="TreeGrafter"/>
</dbReference>
<dbReference type="OMA" id="ACEAAIM"/>
<organism evidence="5 6">
    <name type="scientific">Folsomia candida</name>
    <name type="common">Springtail</name>
    <dbReference type="NCBI Taxonomy" id="158441"/>
    <lineage>
        <taxon>Eukaryota</taxon>
        <taxon>Metazoa</taxon>
        <taxon>Ecdysozoa</taxon>
        <taxon>Arthropoda</taxon>
        <taxon>Hexapoda</taxon>
        <taxon>Collembola</taxon>
        <taxon>Entomobryomorpha</taxon>
        <taxon>Isotomoidea</taxon>
        <taxon>Isotomidae</taxon>
        <taxon>Proisotominae</taxon>
        <taxon>Folsomia</taxon>
    </lineage>
</organism>
<comment type="similarity">
    <text evidence="1">Belongs to the Ntn-hydrolase family.</text>
</comment>
<proteinExistence type="inferred from homology"/>
<evidence type="ECO:0000256" key="1">
    <source>
        <dbReference type="ARBA" id="ARBA00010872"/>
    </source>
</evidence>
<dbReference type="Proteomes" id="UP000198287">
    <property type="component" value="Unassembled WGS sequence"/>
</dbReference>
<name>A0A226DZN8_FOLCA</name>